<dbReference type="OrthoDB" id="340346at2759"/>
<reference evidence="1 2" key="1">
    <citation type="journal article" date="2018" name="Nat. Ecol. Evol.">
        <title>Shark genomes provide insights into elasmobranch evolution and the origin of vertebrates.</title>
        <authorList>
            <person name="Hara Y"/>
            <person name="Yamaguchi K"/>
            <person name="Onimaru K"/>
            <person name="Kadota M"/>
            <person name="Koyanagi M"/>
            <person name="Keeley SD"/>
            <person name="Tatsumi K"/>
            <person name="Tanaka K"/>
            <person name="Motone F"/>
            <person name="Kageyama Y"/>
            <person name="Nozu R"/>
            <person name="Adachi N"/>
            <person name="Nishimura O"/>
            <person name="Nakagawa R"/>
            <person name="Tanegashima C"/>
            <person name="Kiyatake I"/>
            <person name="Matsumoto R"/>
            <person name="Murakumo K"/>
            <person name="Nishida K"/>
            <person name="Terakita A"/>
            <person name="Kuratani S"/>
            <person name="Sato K"/>
            <person name="Hyodo S Kuraku.S."/>
        </authorList>
    </citation>
    <scope>NUCLEOTIDE SEQUENCE [LARGE SCALE GENOMIC DNA]</scope>
</reference>
<sequence>MIIPITASRRREERNYTPEEIERLTVDEELNDIERAVYLLSDNSYQHCIVRNWGGGSVTSYQTPHSFSSSQTYRDFGREKVVFQKSAGDIR</sequence>
<dbReference type="EMBL" id="BFAA01006231">
    <property type="protein sequence ID" value="GCB60333.1"/>
    <property type="molecule type" value="Genomic_DNA"/>
</dbReference>
<proteinExistence type="predicted"/>
<dbReference type="AlphaFoldDB" id="A0A401NHI5"/>
<evidence type="ECO:0000313" key="2">
    <source>
        <dbReference type="Proteomes" id="UP000288216"/>
    </source>
</evidence>
<dbReference type="Proteomes" id="UP000288216">
    <property type="component" value="Unassembled WGS sequence"/>
</dbReference>
<accession>A0A401NHI5</accession>
<comment type="caution">
    <text evidence="1">The sequence shown here is derived from an EMBL/GenBank/DDBJ whole genome shotgun (WGS) entry which is preliminary data.</text>
</comment>
<protein>
    <submittedName>
        <fullName evidence="1">Uncharacterized protein</fullName>
    </submittedName>
</protein>
<keyword evidence="2" id="KW-1185">Reference proteome</keyword>
<name>A0A401NHI5_SCYTO</name>
<gene>
    <name evidence="1" type="ORF">scyTo_0012721</name>
</gene>
<evidence type="ECO:0000313" key="1">
    <source>
        <dbReference type="EMBL" id="GCB60333.1"/>
    </source>
</evidence>
<organism evidence="1 2">
    <name type="scientific">Scyliorhinus torazame</name>
    <name type="common">Cloudy catshark</name>
    <name type="synonym">Catulus torazame</name>
    <dbReference type="NCBI Taxonomy" id="75743"/>
    <lineage>
        <taxon>Eukaryota</taxon>
        <taxon>Metazoa</taxon>
        <taxon>Chordata</taxon>
        <taxon>Craniata</taxon>
        <taxon>Vertebrata</taxon>
        <taxon>Chondrichthyes</taxon>
        <taxon>Elasmobranchii</taxon>
        <taxon>Galeomorphii</taxon>
        <taxon>Galeoidea</taxon>
        <taxon>Carcharhiniformes</taxon>
        <taxon>Scyliorhinidae</taxon>
        <taxon>Scyliorhinus</taxon>
    </lineage>
</organism>